<dbReference type="EMBL" id="FOEF01000007">
    <property type="protein sequence ID" value="SEP39308.1"/>
    <property type="molecule type" value="Genomic_DNA"/>
</dbReference>
<dbReference type="AlphaFoldDB" id="A0A1H8XJ89"/>
<dbReference type="GO" id="GO:0000976">
    <property type="term" value="F:transcription cis-regulatory region binding"/>
    <property type="evidence" value="ECO:0007669"/>
    <property type="project" value="TreeGrafter"/>
</dbReference>
<keyword evidence="1" id="KW-0678">Repressor</keyword>
<dbReference type="PROSITE" id="PS50977">
    <property type="entry name" value="HTH_TETR_2"/>
    <property type="match status" value="1"/>
</dbReference>
<dbReference type="Proteomes" id="UP000198582">
    <property type="component" value="Unassembled WGS sequence"/>
</dbReference>
<evidence type="ECO:0000256" key="3">
    <source>
        <dbReference type="ARBA" id="ARBA00023125"/>
    </source>
</evidence>
<dbReference type="PANTHER" id="PTHR30055">
    <property type="entry name" value="HTH-TYPE TRANSCRIPTIONAL REGULATOR RUTR"/>
    <property type="match status" value="1"/>
</dbReference>
<dbReference type="InterPro" id="IPR001647">
    <property type="entry name" value="HTH_TetR"/>
</dbReference>
<evidence type="ECO:0000256" key="5">
    <source>
        <dbReference type="PROSITE-ProRule" id="PRU00335"/>
    </source>
</evidence>
<evidence type="ECO:0000256" key="1">
    <source>
        <dbReference type="ARBA" id="ARBA00022491"/>
    </source>
</evidence>
<keyword evidence="2" id="KW-0805">Transcription regulation</keyword>
<gene>
    <name evidence="7" type="ORF">SAMN04489732_107256</name>
</gene>
<dbReference type="SUPFAM" id="SSF46689">
    <property type="entry name" value="Homeodomain-like"/>
    <property type="match status" value="1"/>
</dbReference>
<proteinExistence type="predicted"/>
<evidence type="ECO:0000256" key="4">
    <source>
        <dbReference type="ARBA" id="ARBA00023163"/>
    </source>
</evidence>
<evidence type="ECO:0000313" key="8">
    <source>
        <dbReference type="Proteomes" id="UP000198582"/>
    </source>
</evidence>
<keyword evidence="4" id="KW-0804">Transcription</keyword>
<dbReference type="InterPro" id="IPR009057">
    <property type="entry name" value="Homeodomain-like_sf"/>
</dbReference>
<dbReference type="Pfam" id="PF00440">
    <property type="entry name" value="TetR_N"/>
    <property type="match status" value="1"/>
</dbReference>
<dbReference type="PRINTS" id="PR00455">
    <property type="entry name" value="HTHTETR"/>
</dbReference>
<dbReference type="InterPro" id="IPR039538">
    <property type="entry name" value="BetI_C"/>
</dbReference>
<feature type="domain" description="HTH tetR-type" evidence="6">
    <location>
        <begin position="8"/>
        <end position="68"/>
    </location>
</feature>
<evidence type="ECO:0000256" key="2">
    <source>
        <dbReference type="ARBA" id="ARBA00023015"/>
    </source>
</evidence>
<protein>
    <submittedName>
        <fullName evidence="7">Regulatory protein, tetR family</fullName>
    </submittedName>
</protein>
<dbReference type="PANTHER" id="PTHR30055:SF234">
    <property type="entry name" value="HTH-TYPE TRANSCRIPTIONAL REGULATOR BETI"/>
    <property type="match status" value="1"/>
</dbReference>
<keyword evidence="8" id="KW-1185">Reference proteome</keyword>
<organism evidence="7 8">
    <name type="scientific">Amycolatopsis saalfeldensis</name>
    <dbReference type="NCBI Taxonomy" id="394193"/>
    <lineage>
        <taxon>Bacteria</taxon>
        <taxon>Bacillati</taxon>
        <taxon>Actinomycetota</taxon>
        <taxon>Actinomycetes</taxon>
        <taxon>Pseudonocardiales</taxon>
        <taxon>Pseudonocardiaceae</taxon>
        <taxon>Amycolatopsis</taxon>
    </lineage>
</organism>
<reference evidence="7 8" key="1">
    <citation type="submission" date="2016-10" db="EMBL/GenBank/DDBJ databases">
        <authorList>
            <person name="de Groot N.N."/>
        </authorList>
    </citation>
    <scope>NUCLEOTIDE SEQUENCE [LARGE SCALE GENOMIC DNA]</scope>
    <source>
        <strain evidence="7 8">DSM 44993</strain>
    </source>
</reference>
<dbReference type="OrthoDB" id="3288227at2"/>
<evidence type="ECO:0000259" key="6">
    <source>
        <dbReference type="PROSITE" id="PS50977"/>
    </source>
</evidence>
<dbReference type="GO" id="GO:0003700">
    <property type="term" value="F:DNA-binding transcription factor activity"/>
    <property type="evidence" value="ECO:0007669"/>
    <property type="project" value="TreeGrafter"/>
</dbReference>
<dbReference type="Pfam" id="PF13977">
    <property type="entry name" value="TetR_C_6"/>
    <property type="match status" value="1"/>
</dbReference>
<feature type="DNA-binding region" description="H-T-H motif" evidence="5">
    <location>
        <begin position="31"/>
        <end position="50"/>
    </location>
</feature>
<dbReference type="RefSeq" id="WP_091618151.1">
    <property type="nucleotide sequence ID" value="NZ_FOEF01000007.1"/>
</dbReference>
<dbReference type="STRING" id="394193.SAMN04489732_107256"/>
<sequence length="208" mass="22341">MPRPSRAAERRAELLAAAREAILERGVIGLRLRDIADRADISTGSLLYYFPNLTELLYEVQRAAVERFCSNREAAAAAEPDPRRRLAGLIRAGLPAGREDELCFLIYELGAYARTDPAYAAQHIQLYERQVALYSAVLAAGAAGGVFTLTRDTTTIARTLVALEDGLGLHLTQAVPTFTAPVAEQLLLAYATDSTGCALGALPQPEGA</sequence>
<dbReference type="InterPro" id="IPR036271">
    <property type="entry name" value="Tet_transcr_reg_TetR-rel_C_sf"/>
</dbReference>
<evidence type="ECO:0000313" key="7">
    <source>
        <dbReference type="EMBL" id="SEP39308.1"/>
    </source>
</evidence>
<accession>A0A1H8XJ89</accession>
<dbReference type="Gene3D" id="1.10.357.10">
    <property type="entry name" value="Tetracycline Repressor, domain 2"/>
    <property type="match status" value="1"/>
</dbReference>
<dbReference type="InterPro" id="IPR050109">
    <property type="entry name" value="HTH-type_TetR-like_transc_reg"/>
</dbReference>
<dbReference type="SUPFAM" id="SSF48498">
    <property type="entry name" value="Tetracyclin repressor-like, C-terminal domain"/>
    <property type="match status" value="1"/>
</dbReference>
<keyword evidence="3 5" id="KW-0238">DNA-binding</keyword>
<name>A0A1H8XJ89_9PSEU</name>